<gene>
    <name evidence="2" type="ORF">SPSIL_012170</name>
</gene>
<dbReference type="Proteomes" id="UP000216752">
    <property type="component" value="Chromosome"/>
</dbReference>
<dbReference type="InterPro" id="IPR036162">
    <property type="entry name" value="Resolvase-like_N_sf"/>
</dbReference>
<dbReference type="InterPro" id="IPR006119">
    <property type="entry name" value="Resolv_N"/>
</dbReference>
<feature type="domain" description="Resolvase/invertase-type recombinase catalytic" evidence="1">
    <location>
        <begin position="63"/>
        <end position="203"/>
    </location>
</feature>
<dbReference type="SUPFAM" id="SSF53041">
    <property type="entry name" value="Resolvase-like"/>
    <property type="match status" value="1"/>
</dbReference>
<dbReference type="SMART" id="SM00857">
    <property type="entry name" value="Resolvase"/>
    <property type="match status" value="1"/>
</dbReference>
<dbReference type="PANTHER" id="PTHR36172">
    <property type="match status" value="1"/>
</dbReference>
<dbReference type="CDD" id="cd03769">
    <property type="entry name" value="SR_IS607_transposase_like"/>
    <property type="match status" value="1"/>
</dbReference>
<keyword evidence="3" id="KW-1185">Reference proteome</keyword>
<dbReference type="InterPro" id="IPR051491">
    <property type="entry name" value="Recombinase/Transposase-rel"/>
</dbReference>
<organism evidence="2 3">
    <name type="scientific">Sporomusa silvacetica DSM 10669</name>
    <dbReference type="NCBI Taxonomy" id="1123289"/>
    <lineage>
        <taxon>Bacteria</taxon>
        <taxon>Bacillati</taxon>
        <taxon>Bacillota</taxon>
        <taxon>Negativicutes</taxon>
        <taxon>Selenomonadales</taxon>
        <taxon>Sporomusaceae</taxon>
        <taxon>Sporomusa</taxon>
    </lineage>
</organism>
<evidence type="ECO:0000313" key="2">
    <source>
        <dbReference type="EMBL" id="XFO65108.1"/>
    </source>
</evidence>
<dbReference type="InterPro" id="IPR041718">
    <property type="entry name" value="IS607_transposase-like"/>
</dbReference>
<dbReference type="Gene3D" id="3.40.50.1390">
    <property type="entry name" value="Resolvase, N-terminal catalytic domain"/>
    <property type="match status" value="1"/>
</dbReference>
<dbReference type="SUPFAM" id="SSF46955">
    <property type="entry name" value="Putative DNA-binding domain"/>
    <property type="match status" value="1"/>
</dbReference>
<dbReference type="InterPro" id="IPR000551">
    <property type="entry name" value="MerR-type_HTH_dom"/>
</dbReference>
<sequence length="203" mass="24047">MDKQYKPNEFAKLINVSVRTLQRWDNEGTLTAFRSPTNRRYYTHNQYLAYIGHSSKHEENKRKVVIYTRVSNRGQKDDLVNQVEFLKQYANSKGIIVDEVLEDIGSGLNYNRKKWNDLLAMCRNREVKQILVAHKDRFIRFGYSWFDEFLKSCGVELVVVNNEKLSPEQELVQDLISITHVFSCRIYGLRKYKKKLKEDNDLC</sequence>
<dbReference type="EMBL" id="CP155573">
    <property type="protein sequence ID" value="XFO65108.1"/>
    <property type="molecule type" value="Genomic_DNA"/>
</dbReference>
<dbReference type="PROSITE" id="PS51736">
    <property type="entry name" value="RECOMBINASES_3"/>
    <property type="match status" value="1"/>
</dbReference>
<accession>A0ABZ3II58</accession>
<dbReference type="PANTHER" id="PTHR36172:SF1">
    <property type="entry name" value="RESOLVASE-RELATED"/>
    <property type="match status" value="1"/>
</dbReference>
<dbReference type="InterPro" id="IPR048046">
    <property type="entry name" value="Transpos_IS607"/>
</dbReference>
<proteinExistence type="predicted"/>
<dbReference type="NCBIfam" id="NF033518">
    <property type="entry name" value="transpos_IS607"/>
    <property type="match status" value="1"/>
</dbReference>
<dbReference type="RefSeq" id="WP_094607377.1">
    <property type="nucleotide sequence ID" value="NZ_CP155573.1"/>
</dbReference>
<dbReference type="Pfam" id="PF00376">
    <property type="entry name" value="MerR"/>
    <property type="match status" value="1"/>
</dbReference>
<protein>
    <recommendedName>
        <fullName evidence="1">Resolvase/invertase-type recombinase catalytic domain-containing protein</fullName>
    </recommendedName>
</protein>
<evidence type="ECO:0000313" key="3">
    <source>
        <dbReference type="Proteomes" id="UP000216752"/>
    </source>
</evidence>
<dbReference type="Pfam" id="PF00239">
    <property type="entry name" value="Resolvase"/>
    <property type="match status" value="1"/>
</dbReference>
<evidence type="ECO:0000259" key="1">
    <source>
        <dbReference type="PROSITE" id="PS51736"/>
    </source>
</evidence>
<dbReference type="Gene3D" id="1.10.1660.10">
    <property type="match status" value="1"/>
</dbReference>
<reference evidence="2" key="1">
    <citation type="submission" date="2024-05" db="EMBL/GenBank/DDBJ databases">
        <title>Isolation and characterization of Sporomusa carbonis sp. nov., a carboxydotrophic hydrogenogen in the genus of Sporomusa isolated from a charcoal burning pile.</title>
        <authorList>
            <person name="Boeer T."/>
            <person name="Rosenbaum F."/>
            <person name="Eysell L."/>
            <person name="Mueller V."/>
            <person name="Daniel R."/>
            <person name="Poehlein A."/>
        </authorList>
    </citation>
    <scope>NUCLEOTIDE SEQUENCE [LARGE SCALE GENOMIC DNA]</scope>
    <source>
        <strain evidence="2">DSM 10669</strain>
    </source>
</reference>
<name>A0ABZ3II58_9FIRM</name>
<dbReference type="InterPro" id="IPR009061">
    <property type="entry name" value="DNA-bd_dom_put_sf"/>
</dbReference>
<dbReference type="Gene3D" id="1.10.287.2170">
    <property type="match status" value="1"/>
</dbReference>